<keyword evidence="3 5" id="KW-0067">ATP-binding</keyword>
<keyword evidence="1" id="KW-0813">Transport</keyword>
<dbReference type="PANTHER" id="PTHR42939">
    <property type="entry name" value="ABC TRANSPORTER ATP-BINDING PROTEIN ALBC-RELATED"/>
    <property type="match status" value="1"/>
</dbReference>
<proteinExistence type="predicted"/>
<dbReference type="SMART" id="SM00382">
    <property type="entry name" value="AAA"/>
    <property type="match status" value="1"/>
</dbReference>
<dbReference type="EMBL" id="BAAAFA010000012">
    <property type="protein sequence ID" value="GAA0822781.1"/>
    <property type="molecule type" value="Genomic_DNA"/>
</dbReference>
<keyword evidence="6" id="KW-1185">Reference proteome</keyword>
<keyword evidence="2" id="KW-0547">Nucleotide-binding</keyword>
<evidence type="ECO:0000313" key="5">
    <source>
        <dbReference type="EMBL" id="GAA0822781.1"/>
    </source>
</evidence>
<dbReference type="InterPro" id="IPR003439">
    <property type="entry name" value="ABC_transporter-like_ATP-bd"/>
</dbReference>
<reference evidence="6" key="1">
    <citation type="journal article" date="2019" name="Int. J. Syst. Evol. Microbiol.">
        <title>The Global Catalogue of Microorganisms (GCM) 10K type strain sequencing project: providing services to taxonomists for standard genome sequencing and annotation.</title>
        <authorList>
            <consortium name="The Broad Institute Genomics Platform"/>
            <consortium name="The Broad Institute Genome Sequencing Center for Infectious Disease"/>
            <person name="Wu L."/>
            <person name="Ma J."/>
        </authorList>
    </citation>
    <scope>NUCLEOTIDE SEQUENCE [LARGE SCALE GENOMIC DNA]</scope>
    <source>
        <strain evidence="6">JCM 15608</strain>
    </source>
</reference>
<evidence type="ECO:0000256" key="2">
    <source>
        <dbReference type="ARBA" id="ARBA00022741"/>
    </source>
</evidence>
<organism evidence="5 6">
    <name type="scientific">Colwellia asteriadis</name>
    <dbReference type="NCBI Taxonomy" id="517723"/>
    <lineage>
        <taxon>Bacteria</taxon>
        <taxon>Pseudomonadati</taxon>
        <taxon>Pseudomonadota</taxon>
        <taxon>Gammaproteobacteria</taxon>
        <taxon>Alteromonadales</taxon>
        <taxon>Colwelliaceae</taxon>
        <taxon>Colwellia</taxon>
    </lineage>
</organism>
<sequence>MSALVSVTNLNKSFGDKKVLTDINLSFEAGQIIGLVGPNGAGKTTCLQAILGLIDFSGDIDVLGHHPKKDRVKMLNDVAYIADVAILPRWLKVSQALSYMNDIHHNFDIAKAQGFLAKTNIALSDKVKSLSKGMITQLHLALILAIDAKVLILDEPTLGLDILTRRQFYKHLLEDFYTEDKCIVITTHQIEEIEHILTDVAFIKAGEIVLSQSTENIRERFNILAVNAEHVEQAETLKPLFKNTMMGLTTMLFDNSDFNASDQALLQDLGQVSVPSLADIFVGMMNKETC</sequence>
<accession>A0ABP3WLE0</accession>
<gene>
    <name evidence="5" type="ORF">GCM10009111_31620</name>
</gene>
<evidence type="ECO:0000313" key="6">
    <source>
        <dbReference type="Proteomes" id="UP001500021"/>
    </source>
</evidence>
<dbReference type="Pfam" id="PF00005">
    <property type="entry name" value="ABC_tran"/>
    <property type="match status" value="1"/>
</dbReference>
<dbReference type="PANTHER" id="PTHR42939:SF1">
    <property type="entry name" value="ABC TRANSPORTER ATP-BINDING PROTEIN ALBC-RELATED"/>
    <property type="match status" value="1"/>
</dbReference>
<protein>
    <submittedName>
        <fullName evidence="5">ABC transporter ATP-binding protein</fullName>
    </submittedName>
</protein>
<comment type="caution">
    <text evidence="5">The sequence shown here is derived from an EMBL/GenBank/DDBJ whole genome shotgun (WGS) entry which is preliminary data.</text>
</comment>
<evidence type="ECO:0000256" key="1">
    <source>
        <dbReference type="ARBA" id="ARBA00022448"/>
    </source>
</evidence>
<dbReference type="PROSITE" id="PS50893">
    <property type="entry name" value="ABC_TRANSPORTER_2"/>
    <property type="match status" value="1"/>
</dbReference>
<evidence type="ECO:0000259" key="4">
    <source>
        <dbReference type="PROSITE" id="PS50893"/>
    </source>
</evidence>
<dbReference type="RefSeq" id="WP_215979882.1">
    <property type="nucleotide sequence ID" value="NZ_BAAAFA010000012.1"/>
</dbReference>
<name>A0ABP3WLE0_9GAMM</name>
<dbReference type="InterPro" id="IPR003593">
    <property type="entry name" value="AAA+_ATPase"/>
</dbReference>
<dbReference type="Proteomes" id="UP001500021">
    <property type="component" value="Unassembled WGS sequence"/>
</dbReference>
<dbReference type="GO" id="GO:0005524">
    <property type="term" value="F:ATP binding"/>
    <property type="evidence" value="ECO:0007669"/>
    <property type="project" value="UniProtKB-KW"/>
</dbReference>
<dbReference type="InterPro" id="IPR051782">
    <property type="entry name" value="ABC_Transporter_VariousFunc"/>
</dbReference>
<feature type="domain" description="ABC transporter" evidence="4">
    <location>
        <begin position="5"/>
        <end position="230"/>
    </location>
</feature>
<evidence type="ECO:0000256" key="3">
    <source>
        <dbReference type="ARBA" id="ARBA00022840"/>
    </source>
</evidence>
<dbReference type="CDD" id="cd03230">
    <property type="entry name" value="ABC_DR_subfamily_A"/>
    <property type="match status" value="1"/>
</dbReference>